<dbReference type="Ensembl" id="ENSAMET00000027079.1">
    <property type="protein sequence ID" value="ENSAMEP00000036578.1"/>
    <property type="gene ID" value="ENSAMEG00000014226.2"/>
</dbReference>
<protein>
    <submittedName>
        <fullName evidence="3">Carbohydrate sulfotransferase 9</fullName>
    </submittedName>
</protein>
<name>A0A7N5K9D7_AILME</name>
<evidence type="ECO:0000313" key="3">
    <source>
        <dbReference type="Ensembl" id="ENSAMEP00000036578.1"/>
    </source>
</evidence>
<sequence length="116" mass="13408">MVMNPKQVFLSVLVFGVAGLLLFMYLQVWIEEQHTGRVEKKREQKATSGSKGDDSSVSNLRNEKSSTSCFKRRRDWSSMTEATEESNKISTEKCPLELEEKCVGHHREMIFQEFCK</sequence>
<reference evidence="3 4" key="1">
    <citation type="journal article" date="2010" name="Nature">
        <title>The sequence and de novo assembly of the giant panda genome.</title>
        <authorList>
            <person name="Li R."/>
            <person name="Fan W."/>
            <person name="Tian G."/>
            <person name="Zhu H."/>
            <person name="He L."/>
            <person name="Cai J."/>
            <person name="Huang Q."/>
            <person name="Cai Q."/>
            <person name="Li B."/>
            <person name="Bai Y."/>
            <person name="Zhang Z."/>
            <person name="Zhang Y."/>
            <person name="Wang W."/>
            <person name="Li J."/>
            <person name="Wei F."/>
            <person name="Li H."/>
            <person name="Jian M."/>
            <person name="Li J."/>
            <person name="Zhang Z."/>
            <person name="Nielsen R."/>
            <person name="Li D."/>
            <person name="Gu W."/>
            <person name="Yang Z."/>
            <person name="Xuan Z."/>
            <person name="Ryder O.A."/>
            <person name="Leung F.C."/>
            <person name="Zhou Y."/>
            <person name="Cao J."/>
            <person name="Sun X."/>
            <person name="Fu Y."/>
            <person name="Fang X."/>
            <person name="Guo X."/>
            <person name="Wang B."/>
            <person name="Hou R."/>
            <person name="Shen F."/>
            <person name="Mu B."/>
            <person name="Ni P."/>
            <person name="Lin R."/>
            <person name="Qian W."/>
            <person name="Wang G."/>
            <person name="Yu C."/>
            <person name="Nie W."/>
            <person name="Wang J."/>
            <person name="Wu Z."/>
            <person name="Liang H."/>
            <person name="Min J."/>
            <person name="Wu Q."/>
            <person name="Cheng S."/>
            <person name="Ruan J."/>
            <person name="Wang M."/>
            <person name="Shi Z."/>
            <person name="Wen M."/>
            <person name="Liu B."/>
            <person name="Ren X."/>
            <person name="Zheng H."/>
            <person name="Dong D."/>
            <person name="Cook K."/>
            <person name="Shan G."/>
            <person name="Zhang H."/>
            <person name="Kosiol C."/>
            <person name="Xie X."/>
            <person name="Lu Z."/>
            <person name="Zheng H."/>
            <person name="Li Y."/>
            <person name="Steiner C.C."/>
            <person name="Lam T.T."/>
            <person name="Lin S."/>
            <person name="Zhang Q."/>
            <person name="Li G."/>
            <person name="Tian J."/>
            <person name="Gong T."/>
            <person name="Liu H."/>
            <person name="Zhang D."/>
            <person name="Fang L."/>
            <person name="Ye C."/>
            <person name="Zhang J."/>
            <person name="Hu W."/>
            <person name="Xu A."/>
            <person name="Ren Y."/>
            <person name="Zhang G."/>
            <person name="Bruford M.W."/>
            <person name="Li Q."/>
            <person name="Ma L."/>
            <person name="Guo Y."/>
            <person name="An N."/>
            <person name="Hu Y."/>
            <person name="Zheng Y."/>
            <person name="Shi Y."/>
            <person name="Li Z."/>
            <person name="Liu Q."/>
            <person name="Chen Y."/>
            <person name="Zhao J."/>
            <person name="Qu N."/>
            <person name="Zhao S."/>
            <person name="Tian F."/>
            <person name="Wang X."/>
            <person name="Wang H."/>
            <person name="Xu L."/>
            <person name="Liu X."/>
            <person name="Vinar T."/>
            <person name="Wang Y."/>
            <person name="Lam T.W."/>
            <person name="Yiu S.M."/>
            <person name="Liu S."/>
            <person name="Zhang H."/>
            <person name="Li D."/>
            <person name="Huang Y."/>
            <person name="Wang X."/>
            <person name="Yang G."/>
            <person name="Jiang Z."/>
            <person name="Wang J."/>
            <person name="Qin N."/>
            <person name="Li L."/>
            <person name="Li J."/>
            <person name="Bolund L."/>
            <person name="Kristiansen K."/>
            <person name="Wong G.K."/>
            <person name="Olson M."/>
            <person name="Zhang X."/>
            <person name="Li S."/>
            <person name="Yang H."/>
            <person name="Wang J."/>
            <person name="Wang J."/>
        </authorList>
    </citation>
    <scope>NUCLEOTIDE SEQUENCE [LARGE SCALE GENOMIC DNA]</scope>
</reference>
<accession>A0A7N5K9D7</accession>
<reference evidence="3" key="2">
    <citation type="submission" date="2025-08" db="UniProtKB">
        <authorList>
            <consortium name="Ensembl"/>
        </authorList>
    </citation>
    <scope>IDENTIFICATION</scope>
</reference>
<feature type="compositionally biased region" description="Polar residues" evidence="1">
    <location>
        <begin position="46"/>
        <end position="69"/>
    </location>
</feature>
<proteinExistence type="predicted"/>
<dbReference type="Proteomes" id="UP000008912">
    <property type="component" value="Unassembled WGS sequence"/>
</dbReference>
<dbReference type="GeneTree" id="ENSGT00940000160563"/>
<keyword evidence="2" id="KW-1133">Transmembrane helix</keyword>
<feature type="transmembrane region" description="Helical" evidence="2">
    <location>
        <begin position="7"/>
        <end position="30"/>
    </location>
</feature>
<feature type="compositionally biased region" description="Basic and acidic residues" evidence="1">
    <location>
        <begin position="35"/>
        <end position="45"/>
    </location>
</feature>
<dbReference type="AlphaFoldDB" id="A0A7N5K9D7"/>
<evidence type="ECO:0000256" key="1">
    <source>
        <dbReference type="SAM" id="MobiDB-lite"/>
    </source>
</evidence>
<feature type="region of interest" description="Disordered" evidence="1">
    <location>
        <begin position="35"/>
        <end position="90"/>
    </location>
</feature>
<keyword evidence="4" id="KW-1185">Reference proteome</keyword>
<organism evidence="3 4">
    <name type="scientific">Ailuropoda melanoleuca</name>
    <name type="common">Giant panda</name>
    <dbReference type="NCBI Taxonomy" id="9646"/>
    <lineage>
        <taxon>Eukaryota</taxon>
        <taxon>Metazoa</taxon>
        <taxon>Chordata</taxon>
        <taxon>Craniata</taxon>
        <taxon>Vertebrata</taxon>
        <taxon>Euteleostomi</taxon>
        <taxon>Mammalia</taxon>
        <taxon>Eutheria</taxon>
        <taxon>Laurasiatheria</taxon>
        <taxon>Carnivora</taxon>
        <taxon>Caniformia</taxon>
        <taxon>Ursidae</taxon>
        <taxon>Ailuropoda</taxon>
    </lineage>
</organism>
<gene>
    <name evidence="3" type="primary">CHST9</name>
</gene>
<keyword evidence="2" id="KW-0812">Transmembrane</keyword>
<evidence type="ECO:0000313" key="4">
    <source>
        <dbReference type="Proteomes" id="UP000008912"/>
    </source>
</evidence>
<evidence type="ECO:0000256" key="2">
    <source>
        <dbReference type="SAM" id="Phobius"/>
    </source>
</evidence>
<reference evidence="3" key="3">
    <citation type="submission" date="2025-09" db="UniProtKB">
        <authorList>
            <consortium name="Ensembl"/>
        </authorList>
    </citation>
    <scope>IDENTIFICATION</scope>
</reference>
<keyword evidence="2" id="KW-0472">Membrane</keyword>